<accession>A0A9J7H067</accession>
<keyword evidence="2" id="KW-0812">Transmembrane</keyword>
<feature type="transmembrane region" description="Helical" evidence="2">
    <location>
        <begin position="115"/>
        <end position="137"/>
    </location>
</feature>
<protein>
    <submittedName>
        <fullName evidence="4">Nutritionally-regulated adipose and cardiac enriched protein homolog</fullName>
    </submittedName>
</protein>
<dbReference type="Proteomes" id="UP001108280">
    <property type="component" value="Chromosome 5"/>
</dbReference>
<dbReference type="GO" id="GO:0005886">
    <property type="term" value="C:plasma membrane"/>
    <property type="evidence" value="ECO:0007669"/>
    <property type="project" value="TreeGrafter"/>
</dbReference>
<feature type="transmembrane region" description="Helical" evidence="2">
    <location>
        <begin position="149"/>
        <end position="169"/>
    </location>
</feature>
<gene>
    <name evidence="4" type="primary">CUNH14orf180</name>
</gene>
<dbReference type="PANTHER" id="PTHR36868">
    <property type="entry name" value="NUTRITIONALLY-REGULATED ADIPOSE AND CARDIAC ENRICHED PROTEIN HOMOLOG"/>
    <property type="match status" value="1"/>
</dbReference>
<organism evidence="3 4">
    <name type="scientific">Cricetulus griseus</name>
    <name type="common">Chinese hamster</name>
    <name type="synonym">Cricetulus barabensis griseus</name>
    <dbReference type="NCBI Taxonomy" id="10029"/>
    <lineage>
        <taxon>Eukaryota</taxon>
        <taxon>Metazoa</taxon>
        <taxon>Chordata</taxon>
        <taxon>Craniata</taxon>
        <taxon>Vertebrata</taxon>
        <taxon>Euteleostomi</taxon>
        <taxon>Mammalia</taxon>
        <taxon>Eutheria</taxon>
        <taxon>Euarchontoglires</taxon>
        <taxon>Glires</taxon>
        <taxon>Rodentia</taxon>
        <taxon>Myomorpha</taxon>
        <taxon>Muroidea</taxon>
        <taxon>Cricetidae</taxon>
        <taxon>Cricetinae</taxon>
        <taxon>Cricetulus</taxon>
    </lineage>
</organism>
<feature type="compositionally biased region" description="Basic and acidic residues" evidence="1">
    <location>
        <begin position="34"/>
        <end position="43"/>
    </location>
</feature>
<evidence type="ECO:0000256" key="1">
    <source>
        <dbReference type="SAM" id="MobiDB-lite"/>
    </source>
</evidence>
<dbReference type="OrthoDB" id="9535799at2759"/>
<sequence length="171" mass="19317">MRSAAQVLRPDSHPRTRHPTRENEGPTWGSQPPRTERGGDRKKCPPSILRPRRQECGCHEAEPPRTSRHVRFREPLEVAVHYIARRDTAAAVKVPGRPASYGGSLLQPASCSGSLFLWLTLCVLFGVVLGLYCGQAKHVTVVLEDLRDWLLILILRLWHVVLACWHCLLHL</sequence>
<keyword evidence="2" id="KW-1133">Transmembrane helix</keyword>
<evidence type="ECO:0000313" key="3">
    <source>
        <dbReference type="Proteomes" id="UP001108280"/>
    </source>
</evidence>
<feature type="compositionally biased region" description="Basic and acidic residues" evidence="1">
    <location>
        <begin position="10"/>
        <end position="24"/>
    </location>
</feature>
<proteinExistence type="predicted"/>
<dbReference type="KEGG" id="cge:100751241"/>
<dbReference type="PANTHER" id="PTHR36868:SF1">
    <property type="entry name" value="NUTRITIONALLY-REGULATED ADIPOSE AND CARDIAC ENRICHED PROTEIN HOMOLOG"/>
    <property type="match status" value="1"/>
</dbReference>
<dbReference type="RefSeq" id="XP_035301166.1">
    <property type="nucleotide sequence ID" value="XM_035445275.1"/>
</dbReference>
<dbReference type="Pfam" id="PF15555">
    <property type="entry name" value="DUF4658"/>
    <property type="match status" value="1"/>
</dbReference>
<dbReference type="AlphaFoldDB" id="A0A9J7H067"/>
<keyword evidence="2" id="KW-0472">Membrane</keyword>
<reference evidence="4" key="3">
    <citation type="submission" date="2025-08" db="UniProtKB">
        <authorList>
            <consortium name="RefSeq"/>
        </authorList>
    </citation>
    <scope>IDENTIFICATION</scope>
    <source>
        <strain evidence="4">17A/GY</strain>
        <tissue evidence="4">Liver</tissue>
    </source>
</reference>
<evidence type="ECO:0000313" key="4">
    <source>
        <dbReference type="RefSeq" id="XP_035301166.1"/>
    </source>
</evidence>
<name>A0A9J7H067_CRIGR</name>
<evidence type="ECO:0000256" key="2">
    <source>
        <dbReference type="SAM" id="Phobius"/>
    </source>
</evidence>
<dbReference type="GeneID" id="100751241"/>
<keyword evidence="3" id="KW-1185">Reference proteome</keyword>
<reference evidence="3" key="2">
    <citation type="journal article" date="2020" name="Biotechnol. Bioeng.">
        <title>Chromosome-scale scaffolds for the Chinese hamster reference genome assembly to facilitate the study of the CHO epigenome.</title>
        <authorList>
            <person name="Hilliard W."/>
            <person name="MacDonald M."/>
            <person name="Lee K.H."/>
        </authorList>
    </citation>
    <scope>NUCLEOTIDE SEQUENCE [LARGE SCALE GENOMIC DNA]</scope>
    <source>
        <strain evidence="3">17A/GY</strain>
    </source>
</reference>
<dbReference type="CTD" id="110258342"/>
<feature type="region of interest" description="Disordered" evidence="1">
    <location>
        <begin position="1"/>
        <end position="48"/>
    </location>
</feature>
<dbReference type="InterPro" id="IPR028114">
    <property type="entry name" value="DUF4658"/>
</dbReference>
<reference evidence="3" key="1">
    <citation type="journal article" date="2018" name="Biotechnol. Bioeng.">
        <title>A reference genome of the Chinese hamster based on a hybrid assembly strategy.</title>
        <authorList>
            <person name="Rupp O."/>
            <person name="MacDonald M.L."/>
            <person name="Li S."/>
            <person name="Dhiman H."/>
            <person name="Polson S."/>
            <person name="Griep S."/>
            <person name="Heffner K."/>
            <person name="Hernandez I."/>
            <person name="Brinkrolf K."/>
            <person name="Jadhav V."/>
            <person name="Samoudi M."/>
            <person name="Hao H."/>
            <person name="Kingham B."/>
            <person name="Goesmann A."/>
            <person name="Betenbaugh M.J."/>
            <person name="Lewis N.E."/>
            <person name="Borth N."/>
            <person name="Lee K.H."/>
        </authorList>
    </citation>
    <scope>NUCLEOTIDE SEQUENCE [LARGE SCALE GENOMIC DNA]</scope>
    <source>
        <strain evidence="3">17A/GY</strain>
    </source>
</reference>